<comment type="catalytic activity">
    <reaction evidence="1 5">
        <text>3-dehydroquinate = 3-dehydroshikimate + H2O</text>
        <dbReference type="Rhea" id="RHEA:21096"/>
        <dbReference type="ChEBI" id="CHEBI:15377"/>
        <dbReference type="ChEBI" id="CHEBI:16630"/>
        <dbReference type="ChEBI" id="CHEBI:32364"/>
        <dbReference type="EC" id="4.2.1.10"/>
    </reaction>
</comment>
<comment type="caution">
    <text evidence="6">The sequence shown here is derived from an EMBL/GenBank/DDBJ whole genome shotgun (WGS) entry which is preliminary data.</text>
</comment>
<reference evidence="6" key="1">
    <citation type="submission" date="2019-11" db="EMBL/GenBank/DDBJ databases">
        <title>Whole genome comparisons of Staphylococcus agnetis isolates from cattle and chickens.</title>
        <authorList>
            <person name="Rhoads D."/>
            <person name="Shwani A."/>
            <person name="Adkins P."/>
            <person name="Calcutt M."/>
            <person name="Middleton J."/>
        </authorList>
    </citation>
    <scope>NUCLEOTIDE SEQUENCE</scope>
    <source>
        <strain evidence="6">1387</strain>
    </source>
</reference>
<keyword evidence="2 5" id="KW-0057">Aromatic amino acid biosynthesis</keyword>
<dbReference type="EMBL" id="WMFL01000080">
    <property type="protein sequence ID" value="NJI02835.1"/>
    <property type="molecule type" value="Genomic_DNA"/>
</dbReference>
<name>A0A2T4ML72_9STAP</name>
<dbReference type="Gene3D" id="3.20.20.70">
    <property type="entry name" value="Aldolase class I"/>
    <property type="match status" value="1"/>
</dbReference>
<comment type="caution">
    <text evidence="5">Lacks conserved residue(s) required for the propagation of feature annotation.</text>
</comment>
<sequence>MITQIVGSFMPKTIECLKDDIARIKTHEDDFDILEIRIDAIKNVTAQHIECILRQLKEASIHCEKLITFRTEQQGGESGITEEAYWSLMRELADMKDVTYIDIEWDRTLNRKQLVNELQSKGIQVVISYHNFEETPQLEVLKKTYYYMSQWGGTHLKIAVMPHTKNDVITLLQVVSEASDALQQWVTGISMSKLGVVSRTAQQTFGGALTYGSIQEGVAPGQLNVKKLKSAMALYQ</sequence>
<dbReference type="InterPro" id="IPR050146">
    <property type="entry name" value="Type-I_3-dehydroquinase"/>
</dbReference>
<dbReference type="PANTHER" id="PTHR43699:SF1">
    <property type="entry name" value="3-DEHYDROQUINATE DEHYDRATASE"/>
    <property type="match status" value="1"/>
</dbReference>
<accession>A0A2T4ML72</accession>
<dbReference type="RefSeq" id="WP_060550633.1">
    <property type="nucleotide sequence ID" value="NZ_JBLASX010000007.1"/>
</dbReference>
<gene>
    <name evidence="5 6" type="primary">aroD</name>
    <name evidence="6" type="ORF">GLV84_08350</name>
</gene>
<feature type="binding site" evidence="5">
    <location>
        <begin position="35"/>
        <end position="37"/>
    </location>
    <ligand>
        <name>3-dehydroquinate</name>
        <dbReference type="ChEBI" id="CHEBI:32364"/>
    </ligand>
</feature>
<dbReference type="GO" id="GO:0003855">
    <property type="term" value="F:3-dehydroquinate dehydratase activity"/>
    <property type="evidence" value="ECO:0007669"/>
    <property type="project" value="UniProtKB-UniRule"/>
</dbReference>
<dbReference type="Proteomes" id="UP000646308">
    <property type="component" value="Unassembled WGS sequence"/>
</dbReference>
<dbReference type="FunFam" id="3.20.20.70:FF:000047">
    <property type="entry name" value="3-dehydroquinate dehydratase"/>
    <property type="match status" value="1"/>
</dbReference>
<evidence type="ECO:0000313" key="7">
    <source>
        <dbReference type="Proteomes" id="UP000646308"/>
    </source>
</evidence>
<evidence type="ECO:0000256" key="4">
    <source>
        <dbReference type="ARBA" id="ARBA00023270"/>
    </source>
</evidence>
<dbReference type="EC" id="4.2.1.10" evidence="5"/>
<dbReference type="InterPro" id="IPR001381">
    <property type="entry name" value="DHquinase_I"/>
</dbReference>
<keyword evidence="4 5" id="KW-0704">Schiff base</keyword>
<dbReference type="GO" id="GO:0009423">
    <property type="term" value="P:chorismate biosynthetic process"/>
    <property type="evidence" value="ECO:0007669"/>
    <property type="project" value="UniProtKB-UniRule"/>
</dbReference>
<feature type="binding site" evidence="5">
    <location>
        <position position="222"/>
    </location>
    <ligand>
        <name>3-dehydroquinate</name>
        <dbReference type="ChEBI" id="CHEBI:32364"/>
    </ligand>
</feature>
<dbReference type="OrthoDB" id="9813659at2"/>
<evidence type="ECO:0000256" key="2">
    <source>
        <dbReference type="ARBA" id="ARBA00023141"/>
    </source>
</evidence>
<evidence type="ECO:0000256" key="3">
    <source>
        <dbReference type="ARBA" id="ARBA00023239"/>
    </source>
</evidence>
<feature type="active site" description="Schiff-base intermediate with substrate" evidence="5">
    <location>
        <position position="157"/>
    </location>
</feature>
<dbReference type="AlphaFoldDB" id="A0A2T4ML72"/>
<dbReference type="InterPro" id="IPR013785">
    <property type="entry name" value="Aldolase_TIM"/>
</dbReference>
<keyword evidence="3 5" id="KW-0456">Lyase</keyword>
<dbReference type="HAMAP" id="MF_00214">
    <property type="entry name" value="AroD"/>
    <property type="match status" value="1"/>
</dbReference>
<dbReference type="SUPFAM" id="SSF51569">
    <property type="entry name" value="Aldolase"/>
    <property type="match status" value="1"/>
</dbReference>
<comment type="similarity">
    <text evidence="5">Belongs to the type-I 3-dehydroquinase family.</text>
</comment>
<dbReference type="GO" id="GO:0008652">
    <property type="term" value="P:amino acid biosynthetic process"/>
    <property type="evidence" value="ECO:0007669"/>
    <property type="project" value="UniProtKB-KW"/>
</dbReference>
<proteinExistence type="inferred from homology"/>
<feature type="binding site" evidence="5">
    <location>
        <position position="199"/>
    </location>
    <ligand>
        <name>3-dehydroquinate</name>
        <dbReference type="ChEBI" id="CHEBI:32364"/>
    </ligand>
</feature>
<evidence type="ECO:0000256" key="5">
    <source>
        <dbReference type="HAMAP-Rule" id="MF_00214"/>
    </source>
</evidence>
<dbReference type="GO" id="GO:0009073">
    <property type="term" value="P:aromatic amino acid family biosynthetic process"/>
    <property type="evidence" value="ECO:0007669"/>
    <property type="project" value="UniProtKB-KW"/>
</dbReference>
<feature type="binding site" evidence="5">
    <location>
        <position position="70"/>
    </location>
    <ligand>
        <name>3-dehydroquinate</name>
        <dbReference type="ChEBI" id="CHEBI:32364"/>
    </ligand>
</feature>
<organism evidence="6 7">
    <name type="scientific">Staphylococcus agnetis</name>
    <dbReference type="NCBI Taxonomy" id="985762"/>
    <lineage>
        <taxon>Bacteria</taxon>
        <taxon>Bacillati</taxon>
        <taxon>Bacillota</taxon>
        <taxon>Bacilli</taxon>
        <taxon>Bacillales</taxon>
        <taxon>Staphylococcaceae</taxon>
        <taxon>Staphylococcus</taxon>
    </lineage>
</organism>
<dbReference type="NCBIfam" id="TIGR01093">
    <property type="entry name" value="aroD"/>
    <property type="match status" value="1"/>
</dbReference>
<feature type="active site" description="Proton donor/acceptor" evidence="5">
    <location>
        <position position="130"/>
    </location>
</feature>
<keyword evidence="5" id="KW-0028">Amino-acid biosynthesis</keyword>
<dbReference type="CDD" id="cd00502">
    <property type="entry name" value="DHQase_I"/>
    <property type="match status" value="1"/>
</dbReference>
<dbReference type="Pfam" id="PF01487">
    <property type="entry name" value="DHquinase_I"/>
    <property type="match status" value="1"/>
</dbReference>
<feature type="binding site" evidence="5">
    <location>
        <position position="8"/>
    </location>
    <ligand>
        <name>3-dehydroquinate</name>
        <dbReference type="ChEBI" id="CHEBI:32364"/>
    </ligand>
</feature>
<dbReference type="KEGG" id="sagq:EP23_00225"/>
<evidence type="ECO:0000313" key="6">
    <source>
        <dbReference type="EMBL" id="NJI02835.1"/>
    </source>
</evidence>
<dbReference type="GO" id="GO:0046279">
    <property type="term" value="P:3,4-dihydroxybenzoate biosynthetic process"/>
    <property type="evidence" value="ECO:0007669"/>
    <property type="project" value="TreeGrafter"/>
</dbReference>
<protein>
    <recommendedName>
        <fullName evidence="5">3-dehydroquinate dehydratase</fullName>
        <shortName evidence="5">3-dehydroquinase</shortName>
        <ecNumber evidence="5">4.2.1.10</ecNumber>
    </recommendedName>
    <alternativeName>
        <fullName evidence="5">Type I DHQase</fullName>
    </alternativeName>
    <alternativeName>
        <fullName evidence="5">Type I dehydroquinase</fullName>
        <shortName evidence="5">DHQ1</shortName>
    </alternativeName>
</protein>
<dbReference type="PANTHER" id="PTHR43699">
    <property type="entry name" value="3-DEHYDROQUINATE DEHYDRATASE"/>
    <property type="match status" value="1"/>
</dbReference>
<comment type="function">
    <text evidence="5">Involved in the third step of the chorismate pathway, which leads to the biosynthesis of aromatic amino acids. Catalyzes the cis-dehydration of 3-dehydroquinate (DHQ) and introduces the first double bond of the aromatic ring to yield 3-dehydroshikimate.</text>
</comment>
<evidence type="ECO:0000256" key="1">
    <source>
        <dbReference type="ARBA" id="ARBA00001864"/>
    </source>
</evidence>
<comment type="subunit">
    <text evidence="5">Homodimer.</text>
</comment>
<comment type="pathway">
    <text evidence="5">Metabolic intermediate biosynthesis; chorismate biosynthesis; chorismate from D-erythrose 4-phosphate and phosphoenolpyruvate: step 3/7.</text>
</comment>